<dbReference type="Pfam" id="PF06912">
    <property type="entry name" value="DUF1275"/>
    <property type="match status" value="1"/>
</dbReference>
<gene>
    <name evidence="2" type="ORF">HXK26_00205</name>
</gene>
<feature type="transmembrane region" description="Helical" evidence="1">
    <location>
        <begin position="197"/>
        <end position="215"/>
    </location>
</feature>
<keyword evidence="1" id="KW-1133">Transmembrane helix</keyword>
<evidence type="ECO:0000313" key="2">
    <source>
        <dbReference type="EMBL" id="MBF4807116.1"/>
    </source>
</evidence>
<keyword evidence="1" id="KW-0812">Transmembrane</keyword>
<dbReference type="InterPro" id="IPR010699">
    <property type="entry name" value="DUF1275"/>
</dbReference>
<accession>A0A930VV41</accession>
<reference evidence="2" key="1">
    <citation type="submission" date="2020-04" db="EMBL/GenBank/DDBJ databases">
        <title>Deep metagenomics examines the oral microbiome during advanced dental caries in children, revealing novel taxa and co-occurrences with host molecules.</title>
        <authorList>
            <person name="Baker J.L."/>
            <person name="Morton J.T."/>
            <person name="Dinis M."/>
            <person name="Alvarez R."/>
            <person name="Tran N.C."/>
            <person name="Knight R."/>
            <person name="Edlund A."/>
        </authorList>
    </citation>
    <scope>NUCLEOTIDE SEQUENCE</scope>
    <source>
        <strain evidence="2">JCVI_38_bin.5</strain>
    </source>
</reference>
<feature type="transmembrane region" description="Helical" evidence="1">
    <location>
        <begin position="171"/>
        <end position="191"/>
    </location>
</feature>
<protein>
    <submittedName>
        <fullName evidence="2">DUF1275 domain-containing protein</fullName>
    </submittedName>
</protein>
<feature type="transmembrane region" description="Helical" evidence="1">
    <location>
        <begin position="62"/>
        <end position="83"/>
    </location>
</feature>
<sequence>MNHALQMSDSVEVAALLALSGGVMDAYSYLVRDHVFANAQTGNLLLLGIHVTSGSFEKCAKYGMPVLAFAIGIAVAYVIRMVARERHLHWRQLAVFVEICLLTCVAFMPQEMNLVANSLTSLACGIQVQAFRKLHGHAFATTMCIGNLRSGTQEVAAYIHTHNKEHVESSLLYFGTIFCFIAGAVIGSHLIPTMGHYMILISPVFLIAVILVMFIDRERQLLHDREAREAKDRRRSEYAKGFAAGRAYERANTSNLQEHADM</sequence>
<keyword evidence="1" id="KW-0472">Membrane</keyword>
<dbReference type="PANTHER" id="PTHR37314">
    <property type="entry name" value="SLR0142 PROTEIN"/>
    <property type="match status" value="1"/>
</dbReference>
<name>A0A930VV41_9ACTN</name>
<comment type="caution">
    <text evidence="2">The sequence shown here is derived from an EMBL/GenBank/DDBJ whole genome shotgun (WGS) entry which is preliminary data.</text>
</comment>
<dbReference type="AlphaFoldDB" id="A0A930VV41"/>
<dbReference type="Proteomes" id="UP000698335">
    <property type="component" value="Unassembled WGS sequence"/>
</dbReference>
<organism evidence="2 3">
    <name type="scientific">Lancefieldella rimae</name>
    <dbReference type="NCBI Taxonomy" id="1383"/>
    <lineage>
        <taxon>Bacteria</taxon>
        <taxon>Bacillati</taxon>
        <taxon>Actinomycetota</taxon>
        <taxon>Coriobacteriia</taxon>
        <taxon>Coriobacteriales</taxon>
        <taxon>Atopobiaceae</taxon>
        <taxon>Lancefieldella</taxon>
    </lineage>
</organism>
<dbReference type="PANTHER" id="PTHR37314:SF4">
    <property type="entry name" value="UPF0700 TRANSMEMBRANE PROTEIN YOAK"/>
    <property type="match status" value="1"/>
</dbReference>
<proteinExistence type="predicted"/>
<evidence type="ECO:0000256" key="1">
    <source>
        <dbReference type="SAM" id="Phobius"/>
    </source>
</evidence>
<dbReference type="EMBL" id="JABZGW010000002">
    <property type="protein sequence ID" value="MBF4807116.1"/>
    <property type="molecule type" value="Genomic_DNA"/>
</dbReference>
<evidence type="ECO:0000313" key="3">
    <source>
        <dbReference type="Proteomes" id="UP000698335"/>
    </source>
</evidence>